<dbReference type="FunFam" id="2.60.40.1120:FF:000003">
    <property type="entry name" value="Outer membrane protein Omp121"/>
    <property type="match status" value="1"/>
</dbReference>
<evidence type="ECO:0000256" key="10">
    <source>
        <dbReference type="PROSITE-ProRule" id="PRU01360"/>
    </source>
</evidence>
<dbReference type="InterPro" id="IPR011662">
    <property type="entry name" value="Secretin/TonB_short_N"/>
</dbReference>
<dbReference type="AlphaFoldDB" id="A0A399CRJ7"/>
<dbReference type="InterPro" id="IPR023997">
    <property type="entry name" value="TonB-dep_OMP_SusC/RagA_CS"/>
</dbReference>
<evidence type="ECO:0000256" key="3">
    <source>
        <dbReference type="ARBA" id="ARBA00022452"/>
    </source>
</evidence>
<evidence type="ECO:0000313" key="13">
    <source>
        <dbReference type="EMBL" id="RIH62805.1"/>
    </source>
</evidence>
<dbReference type="PROSITE" id="PS52016">
    <property type="entry name" value="TONB_DEPENDENT_REC_3"/>
    <property type="match status" value="1"/>
</dbReference>
<dbReference type="Proteomes" id="UP000266441">
    <property type="component" value="Unassembled WGS sequence"/>
</dbReference>
<comment type="caution">
    <text evidence="13">The sequence shown here is derived from an EMBL/GenBank/DDBJ whole genome shotgun (WGS) entry which is preliminary data.</text>
</comment>
<dbReference type="Pfam" id="PF07660">
    <property type="entry name" value="STN"/>
    <property type="match status" value="1"/>
</dbReference>
<comment type="similarity">
    <text evidence="10 11">Belongs to the TonB-dependent receptor family.</text>
</comment>
<name>A0A399CRJ7_9BACT</name>
<dbReference type="InterPro" id="IPR000531">
    <property type="entry name" value="Beta-barrel_TonB"/>
</dbReference>
<evidence type="ECO:0000256" key="2">
    <source>
        <dbReference type="ARBA" id="ARBA00022448"/>
    </source>
</evidence>
<accession>A0A399CRJ7</accession>
<dbReference type="Pfam" id="PF13715">
    <property type="entry name" value="CarbopepD_reg_2"/>
    <property type="match status" value="1"/>
</dbReference>
<dbReference type="GO" id="GO:0006826">
    <property type="term" value="P:iron ion transport"/>
    <property type="evidence" value="ECO:0007669"/>
    <property type="project" value="UniProtKB-KW"/>
</dbReference>
<dbReference type="GO" id="GO:0009279">
    <property type="term" value="C:cell outer membrane"/>
    <property type="evidence" value="ECO:0007669"/>
    <property type="project" value="UniProtKB-SubCell"/>
</dbReference>
<evidence type="ECO:0000256" key="7">
    <source>
        <dbReference type="ARBA" id="ARBA00023077"/>
    </source>
</evidence>
<keyword evidence="5 10" id="KW-0812">Transmembrane</keyword>
<sequence length="1170" mass="131551">MKKNRFFYECNFYFLTKTFRIMRITVFLVLVSILQTFANDAYSQKTRLSLDFPGTKLVDVLDEIENKTEFYFLFNEKLIDTDRKINMSVKNEKIGEILDQLFASTDVVYTITDRKIILAPSFLSENEQQQNPITGTVTDEAGQPLPGVTVVVKGTTQGTVTNADGNYSLSNIPDDVTLVFSFVGMRTQEVVVGNQTSINIIMEEETIGMEEVVVVGYGTQKKINLTGSVDVVAGEKLENRPNQNVGELLKGTSPNLNIVMSERGGEPGAEPKWNIRGMGSISGNDSPLILVDGVEMDINNLDPQNIESVSVLKDASASAIYGARAPFGVVLITTKRGKKDGRMSVKYSNNLSFDTKLGIPDMENSLVYATAYNQAYANAGQPPMFSDEHIERIKGYLDGTYQSEYNPDDPTNSIWSGRRQGNANNNWPDIMLKDFKFDQKHTLDLSGGDEKTQYYASIGYYDEGSFYAYGYDDYQRYNALANITSEVTDWLKVSFNTKYAKSPSDYPEGITSVERMYTFRALYQFGPNTPMYNINGSLYQPILRNLEDAGRIVTENDDFWLALKTDLEPVRGWVTSVSYDYNLSGREVNSNPKPVWVELGNGRFGNVGKPSDSYEAIFSRSPYTLFNTITSFEKTIKNHYFKVLVGYEQEEKIYSSLNGRGESLITEEVPSISTTLGATSVDDTKWDWSTQGVFGRLNYNYKEKYLLEFSARYNGSSRFAPEDRWGFFPSVSAGYNISKENFWETIGSVVNRLKIRGSYGALGNQNVASYLYISSIPVYNELQWILGGERPVYALAPALTSDGLTWEKITTMDFGLDAGFFNDRLDFVFDWFERITTDMFGPQPTLPYTLGASAPQANNASLSTKGFEITLSWEDRISSDFSYNVRISLGDNKTTILKYRNDNGFIDNWYEGKEVGEIWGFISDGLIQTEGEEMPDQSELYSKWGPGDIKYKDLSGDGKISTGTRTLGDHGDLIVIGNSTPRYNIGINAGFNWENFDFSMFWQGIGKRDYFPRSSVYGAANAHFWGLVRVWASSEVLKGSPVLDYWRPADETNMFGPNTDAYFPKPYFSNENNKNVQVQSRYLLNAAYLRLKNIQVGYTVPRHLSNKVYVQNARIYISGENLISLTSLPKSLDPETSISSELSEGGYFRGASSLVYPIARSFSIGLNLTF</sequence>
<keyword evidence="14" id="KW-1185">Reference proteome</keyword>
<organism evidence="13 14">
    <name type="scientific">Mariniphaga sediminis</name>
    <dbReference type="NCBI Taxonomy" id="1628158"/>
    <lineage>
        <taxon>Bacteria</taxon>
        <taxon>Pseudomonadati</taxon>
        <taxon>Bacteroidota</taxon>
        <taxon>Bacteroidia</taxon>
        <taxon>Marinilabiliales</taxon>
        <taxon>Prolixibacteraceae</taxon>
        <taxon>Mariniphaga</taxon>
    </lineage>
</organism>
<dbReference type="InterPro" id="IPR039426">
    <property type="entry name" value="TonB-dep_rcpt-like"/>
</dbReference>
<keyword evidence="4" id="KW-0410">Iron transport</keyword>
<dbReference type="OrthoDB" id="1095312at2"/>
<dbReference type="InterPro" id="IPR036942">
    <property type="entry name" value="Beta-barrel_TonB_sf"/>
</dbReference>
<feature type="domain" description="Secretin/TonB short N-terminal" evidence="12">
    <location>
        <begin position="70"/>
        <end position="121"/>
    </location>
</feature>
<gene>
    <name evidence="13" type="ORF">D1164_23000</name>
</gene>
<keyword evidence="9 10" id="KW-0998">Cell outer membrane</keyword>
<dbReference type="SMART" id="SM00965">
    <property type="entry name" value="STN"/>
    <property type="match status" value="1"/>
</dbReference>
<dbReference type="Pfam" id="PF07715">
    <property type="entry name" value="Plug"/>
    <property type="match status" value="1"/>
</dbReference>
<dbReference type="InterPro" id="IPR023996">
    <property type="entry name" value="TonB-dep_OMP_SusC/RagA"/>
</dbReference>
<protein>
    <submittedName>
        <fullName evidence="13">SusC/RagA family TonB-linked outer membrane protein</fullName>
    </submittedName>
</protein>
<keyword evidence="2 10" id="KW-0813">Transport</keyword>
<dbReference type="InterPro" id="IPR012910">
    <property type="entry name" value="Plug_dom"/>
</dbReference>
<dbReference type="SUPFAM" id="SSF56935">
    <property type="entry name" value="Porins"/>
    <property type="match status" value="1"/>
</dbReference>
<dbReference type="Pfam" id="PF00593">
    <property type="entry name" value="TonB_dep_Rec_b-barrel"/>
    <property type="match status" value="1"/>
</dbReference>
<keyword evidence="6" id="KW-0408">Iron</keyword>
<dbReference type="Gene3D" id="2.40.170.20">
    <property type="entry name" value="TonB-dependent receptor, beta-barrel domain"/>
    <property type="match status" value="1"/>
</dbReference>
<evidence type="ECO:0000256" key="4">
    <source>
        <dbReference type="ARBA" id="ARBA00022496"/>
    </source>
</evidence>
<dbReference type="NCBIfam" id="TIGR04057">
    <property type="entry name" value="SusC_RagA_signa"/>
    <property type="match status" value="1"/>
</dbReference>
<proteinExistence type="inferred from homology"/>
<dbReference type="NCBIfam" id="TIGR04056">
    <property type="entry name" value="OMP_RagA_SusC"/>
    <property type="match status" value="1"/>
</dbReference>
<evidence type="ECO:0000256" key="8">
    <source>
        <dbReference type="ARBA" id="ARBA00023136"/>
    </source>
</evidence>
<dbReference type="SUPFAM" id="SSF49464">
    <property type="entry name" value="Carboxypeptidase regulatory domain-like"/>
    <property type="match status" value="1"/>
</dbReference>
<reference evidence="13 14" key="1">
    <citation type="journal article" date="2015" name="Int. J. Syst. Evol. Microbiol.">
        <title>Mariniphaga sediminis sp. nov., isolated from coastal sediment.</title>
        <authorList>
            <person name="Wang F.Q."/>
            <person name="Shen Q.Y."/>
            <person name="Chen G.J."/>
            <person name="Du Z.J."/>
        </authorList>
    </citation>
    <scope>NUCLEOTIDE SEQUENCE [LARGE SCALE GENOMIC DNA]</scope>
    <source>
        <strain evidence="13 14">SY21</strain>
    </source>
</reference>
<keyword evidence="3 10" id="KW-1134">Transmembrane beta strand</keyword>
<dbReference type="EMBL" id="QWET01000036">
    <property type="protein sequence ID" value="RIH62805.1"/>
    <property type="molecule type" value="Genomic_DNA"/>
</dbReference>
<dbReference type="InterPro" id="IPR008969">
    <property type="entry name" value="CarboxyPept-like_regulatory"/>
</dbReference>
<evidence type="ECO:0000256" key="6">
    <source>
        <dbReference type="ARBA" id="ARBA00023004"/>
    </source>
</evidence>
<evidence type="ECO:0000256" key="9">
    <source>
        <dbReference type="ARBA" id="ARBA00023237"/>
    </source>
</evidence>
<dbReference type="InterPro" id="IPR037066">
    <property type="entry name" value="Plug_dom_sf"/>
</dbReference>
<evidence type="ECO:0000313" key="14">
    <source>
        <dbReference type="Proteomes" id="UP000266441"/>
    </source>
</evidence>
<keyword evidence="7 11" id="KW-0798">TonB box</keyword>
<evidence type="ECO:0000256" key="1">
    <source>
        <dbReference type="ARBA" id="ARBA00004571"/>
    </source>
</evidence>
<keyword evidence="4" id="KW-0406">Ion transport</keyword>
<keyword evidence="8 10" id="KW-0472">Membrane</keyword>
<evidence type="ECO:0000256" key="5">
    <source>
        <dbReference type="ARBA" id="ARBA00022692"/>
    </source>
</evidence>
<dbReference type="Gene3D" id="2.170.130.10">
    <property type="entry name" value="TonB-dependent receptor, plug domain"/>
    <property type="match status" value="1"/>
</dbReference>
<dbReference type="Gene3D" id="2.60.40.1120">
    <property type="entry name" value="Carboxypeptidase-like, regulatory domain"/>
    <property type="match status" value="1"/>
</dbReference>
<evidence type="ECO:0000256" key="11">
    <source>
        <dbReference type="RuleBase" id="RU003357"/>
    </source>
</evidence>
<comment type="subcellular location">
    <subcellularLocation>
        <location evidence="1 10">Cell outer membrane</location>
        <topology evidence="1 10">Multi-pass membrane protein</topology>
    </subcellularLocation>
</comment>
<evidence type="ECO:0000259" key="12">
    <source>
        <dbReference type="SMART" id="SM00965"/>
    </source>
</evidence>